<dbReference type="PANTHER" id="PTHR43284">
    <property type="entry name" value="ASPARAGINE SYNTHETASE (GLUTAMINE-HYDROLYZING)"/>
    <property type="match status" value="1"/>
</dbReference>
<comment type="caution">
    <text evidence="5">The sequence shown here is derived from an EMBL/GenBank/DDBJ whole genome shotgun (WGS) entry which is preliminary data.</text>
</comment>
<evidence type="ECO:0000259" key="4">
    <source>
        <dbReference type="Pfam" id="PF00733"/>
    </source>
</evidence>
<name>A0A8J2YGC5_9RHOB</name>
<dbReference type="InterPro" id="IPR014729">
    <property type="entry name" value="Rossmann-like_a/b/a_fold"/>
</dbReference>
<accession>A0A8J2YGC5</accession>
<dbReference type="Gene3D" id="3.60.20.10">
    <property type="entry name" value="Glutamine Phosphoribosylpyrophosphate, subunit 1, domain 1"/>
    <property type="match status" value="1"/>
</dbReference>
<proteinExistence type="predicted"/>
<comment type="catalytic activity">
    <reaction evidence="3">
        <text>L-aspartate + L-glutamine + ATP + H2O = L-asparagine + L-glutamate + AMP + diphosphate + H(+)</text>
        <dbReference type="Rhea" id="RHEA:12228"/>
        <dbReference type="ChEBI" id="CHEBI:15377"/>
        <dbReference type="ChEBI" id="CHEBI:15378"/>
        <dbReference type="ChEBI" id="CHEBI:29985"/>
        <dbReference type="ChEBI" id="CHEBI:29991"/>
        <dbReference type="ChEBI" id="CHEBI:30616"/>
        <dbReference type="ChEBI" id="CHEBI:33019"/>
        <dbReference type="ChEBI" id="CHEBI:58048"/>
        <dbReference type="ChEBI" id="CHEBI:58359"/>
        <dbReference type="ChEBI" id="CHEBI:456215"/>
        <dbReference type="EC" id="6.3.5.4"/>
    </reaction>
</comment>
<reference evidence="5" key="1">
    <citation type="journal article" date="2014" name="Int. J. Syst. Evol. Microbiol.">
        <title>Complete genome sequence of Corynebacterium casei LMG S-19264T (=DSM 44701T), isolated from a smear-ripened cheese.</title>
        <authorList>
            <consortium name="US DOE Joint Genome Institute (JGI-PGF)"/>
            <person name="Walter F."/>
            <person name="Albersmeier A."/>
            <person name="Kalinowski J."/>
            <person name="Ruckert C."/>
        </authorList>
    </citation>
    <scope>NUCLEOTIDE SEQUENCE</scope>
    <source>
        <strain evidence="5">CCM 7684</strain>
    </source>
</reference>
<dbReference type="Gene3D" id="3.40.50.620">
    <property type="entry name" value="HUPs"/>
    <property type="match status" value="1"/>
</dbReference>
<evidence type="ECO:0000256" key="2">
    <source>
        <dbReference type="ARBA" id="ARBA00012737"/>
    </source>
</evidence>
<dbReference type="RefSeq" id="WP_188408632.1">
    <property type="nucleotide sequence ID" value="NZ_BMCP01000001.1"/>
</dbReference>
<dbReference type="PANTHER" id="PTHR43284:SF1">
    <property type="entry name" value="ASPARAGINE SYNTHETASE"/>
    <property type="match status" value="1"/>
</dbReference>
<dbReference type="InterPro" id="IPR051786">
    <property type="entry name" value="ASN_synthetase/amidase"/>
</dbReference>
<evidence type="ECO:0000256" key="3">
    <source>
        <dbReference type="ARBA" id="ARBA00048741"/>
    </source>
</evidence>
<comment type="pathway">
    <text evidence="1">Amino-acid biosynthesis; L-asparagine biosynthesis; L-asparagine from L-aspartate (L-Gln route): step 1/1.</text>
</comment>
<protein>
    <recommendedName>
        <fullName evidence="2">asparagine synthase (glutamine-hydrolyzing)</fullName>
        <ecNumber evidence="2">6.3.5.4</ecNumber>
    </recommendedName>
</protein>
<dbReference type="EC" id="6.3.5.4" evidence="2"/>
<dbReference type="AlphaFoldDB" id="A0A8J2YGC5"/>
<evidence type="ECO:0000256" key="1">
    <source>
        <dbReference type="ARBA" id="ARBA00005187"/>
    </source>
</evidence>
<organism evidence="5 6">
    <name type="scientific">Agaricicola taiwanensis</name>
    <dbReference type="NCBI Taxonomy" id="591372"/>
    <lineage>
        <taxon>Bacteria</taxon>
        <taxon>Pseudomonadati</taxon>
        <taxon>Pseudomonadota</taxon>
        <taxon>Alphaproteobacteria</taxon>
        <taxon>Rhodobacterales</taxon>
        <taxon>Paracoccaceae</taxon>
        <taxon>Agaricicola</taxon>
    </lineage>
</organism>
<dbReference type="SUPFAM" id="SSF56235">
    <property type="entry name" value="N-terminal nucleophile aminohydrolases (Ntn hydrolases)"/>
    <property type="match status" value="1"/>
</dbReference>
<dbReference type="Pfam" id="PF00733">
    <property type="entry name" value="Asn_synthase"/>
    <property type="match status" value="1"/>
</dbReference>
<dbReference type="Proteomes" id="UP000602745">
    <property type="component" value="Unassembled WGS sequence"/>
</dbReference>
<dbReference type="SUPFAM" id="SSF52402">
    <property type="entry name" value="Adenine nucleotide alpha hydrolases-like"/>
    <property type="match status" value="1"/>
</dbReference>
<dbReference type="InterPro" id="IPR001962">
    <property type="entry name" value="Asn_synthase"/>
</dbReference>
<keyword evidence="6" id="KW-1185">Reference proteome</keyword>
<reference evidence="5" key="2">
    <citation type="submission" date="2020-09" db="EMBL/GenBank/DDBJ databases">
        <authorList>
            <person name="Sun Q."/>
            <person name="Sedlacek I."/>
        </authorList>
    </citation>
    <scope>NUCLEOTIDE SEQUENCE</scope>
    <source>
        <strain evidence="5">CCM 7684</strain>
    </source>
</reference>
<evidence type="ECO:0000313" key="5">
    <source>
        <dbReference type="EMBL" id="GGE35079.1"/>
    </source>
</evidence>
<evidence type="ECO:0000313" key="6">
    <source>
        <dbReference type="Proteomes" id="UP000602745"/>
    </source>
</evidence>
<dbReference type="InterPro" id="IPR029055">
    <property type="entry name" value="Ntn_hydrolases_N"/>
</dbReference>
<dbReference type="GO" id="GO:0006529">
    <property type="term" value="P:asparagine biosynthetic process"/>
    <property type="evidence" value="ECO:0007669"/>
    <property type="project" value="InterPro"/>
</dbReference>
<feature type="domain" description="Asparagine synthetase" evidence="4">
    <location>
        <begin position="208"/>
        <end position="453"/>
    </location>
</feature>
<dbReference type="GO" id="GO:0004066">
    <property type="term" value="F:asparagine synthase (glutamine-hydrolyzing) activity"/>
    <property type="evidence" value="ECO:0007669"/>
    <property type="project" value="UniProtKB-EC"/>
</dbReference>
<dbReference type="EMBL" id="BMCP01000001">
    <property type="protein sequence ID" value="GGE35079.1"/>
    <property type="molecule type" value="Genomic_DNA"/>
</dbReference>
<sequence>MEAAATQAFSHAVTLGPDWGWSSHRIGVAVAHVRGYVFDGSRTLSGEEAARHAVPAILAAPDDAALIEVLKRLSGHFALVVELPQRIIATVDRIRSIPLMFGAKDGSIYIDDRGQRLRERLGLAASDIAPEQALACAMSGYAVGAQTLYRGLQQLRAGEALCLDAGGARTLRWFIYDAWNTDDVSEPEKRLSELHRFLMERLAASAAGRTIAVPLSAGYDSRFIASGLKAVGYSHVRLFSYGRPGNHEALTAKAIAERLDYPWTFIPFTTASQKAMFADPSHEVALWQLGDTCGGIPFEQDWTAIKHLKDHKVVPADALIVNGQSGDFITGNHVLAPSVNETTPQRALEAYVKKHYRLWRHLAAGSNEAVIKSLLDAEIKGAGADLDRDALHGVFEMLEYQDRQAKYVVSGQRTYEAFGFQWRLPLWDDDYVQFWRRMPLKHKLRQNLYRRVLEQDNWGGVWSGIPVNAKTITPSWIRPLRLMAKAGAAPFGRDHWHDTERRLFGWWMDPLRTSAVVPYSRAVRETRGPRHAVSFIAERYLAQHGLSLEALA</sequence>
<gene>
    <name evidence="5" type="ORF">GCM10007276_10720</name>
</gene>